<keyword evidence="4" id="KW-0411">Iron-sulfur</keyword>
<evidence type="ECO:0000313" key="7">
    <source>
        <dbReference type="Proteomes" id="UP000515703"/>
    </source>
</evidence>
<dbReference type="PANTHER" id="PTHR11228">
    <property type="entry name" value="RADICAL SAM DOMAIN PROTEIN"/>
    <property type="match status" value="1"/>
</dbReference>
<keyword evidence="7" id="KW-1185">Reference proteome</keyword>
<proteinExistence type="predicted"/>
<evidence type="ECO:0000256" key="3">
    <source>
        <dbReference type="ARBA" id="ARBA00023004"/>
    </source>
</evidence>
<dbReference type="SUPFAM" id="SSF102114">
    <property type="entry name" value="Radical SAM enzymes"/>
    <property type="match status" value="1"/>
</dbReference>
<dbReference type="InterPro" id="IPR050377">
    <property type="entry name" value="Radical_SAM_PqqE_MftC-like"/>
</dbReference>
<feature type="domain" description="Radical SAM core" evidence="5">
    <location>
        <begin position="192"/>
        <end position="413"/>
    </location>
</feature>
<organism evidence="6 7">
    <name type="scientific">Anaerocolumna chitinilytica</name>
    <dbReference type="NCBI Taxonomy" id="1727145"/>
    <lineage>
        <taxon>Bacteria</taxon>
        <taxon>Bacillati</taxon>
        <taxon>Bacillota</taxon>
        <taxon>Clostridia</taxon>
        <taxon>Lachnospirales</taxon>
        <taxon>Lachnospiraceae</taxon>
        <taxon>Anaerocolumna</taxon>
    </lineage>
</organism>
<keyword evidence="2" id="KW-0479">Metal-binding</keyword>
<evidence type="ECO:0000313" key="6">
    <source>
        <dbReference type="EMBL" id="BCK01206.1"/>
    </source>
</evidence>
<dbReference type="InterPro" id="IPR007197">
    <property type="entry name" value="rSAM"/>
</dbReference>
<dbReference type="Proteomes" id="UP000515703">
    <property type="component" value="Chromosome"/>
</dbReference>
<dbReference type="InterPro" id="IPR058240">
    <property type="entry name" value="rSAM_sf"/>
</dbReference>
<evidence type="ECO:0000256" key="4">
    <source>
        <dbReference type="ARBA" id="ARBA00023014"/>
    </source>
</evidence>
<sequence>MNANFNPKLPLVLYGAGRNASNAYAQVLSLGIKPVCFTDKDSKKWGKPAYLGGNLTVLALDEVRKKYCDFNIYITVAQSGSFAKLAVEAYLVEEEGISSDKILNFEPYIKRISCGLFEDTIAPLGERDIGLCRGGRLINVTQMPTTEWVDDPAKALDDFLAMRQKLINDNQENLVNSPCNNCIVLRNAAWPSEYHVRNYVLSTEPKSPCQFKCIYCYAGHYGNNDFETKKSSDKAIDKRVDLLLELEKRGLADPAFTVISLSDGEIAVDPKRANLYKLIERYKSWIYTNAGIYSEEIAVLLKKGLTHIVVSIDAGTRETFTKIKGIDAYIKVCENLKKYSAIAPRLVRLQYIYLPNRNDDIKDIDGFVELCDNINPEMVSVLLDVLSDKNTLDMKVLLGFFDLLDKLLLHGHSLFIGANVFLSNEERDIILDFAKNKDDGLIRDEQYYHRLKLALNEKVY</sequence>
<keyword evidence="1" id="KW-0949">S-adenosyl-L-methionine</keyword>
<dbReference type="KEGG" id="acht:bsdcttw_42460"/>
<dbReference type="InterPro" id="IPR013785">
    <property type="entry name" value="Aldolase_TIM"/>
</dbReference>
<evidence type="ECO:0000256" key="1">
    <source>
        <dbReference type="ARBA" id="ARBA00022691"/>
    </source>
</evidence>
<evidence type="ECO:0000256" key="2">
    <source>
        <dbReference type="ARBA" id="ARBA00022723"/>
    </source>
</evidence>
<dbReference type="Gene3D" id="3.20.20.70">
    <property type="entry name" value="Aldolase class I"/>
    <property type="match status" value="1"/>
</dbReference>
<protein>
    <recommendedName>
        <fullName evidence="5">Radical SAM core domain-containing protein</fullName>
    </recommendedName>
</protein>
<keyword evidence="3" id="KW-0408">Iron</keyword>
<dbReference type="GO" id="GO:0051536">
    <property type="term" value="F:iron-sulfur cluster binding"/>
    <property type="evidence" value="ECO:0007669"/>
    <property type="project" value="UniProtKB-KW"/>
</dbReference>
<dbReference type="PANTHER" id="PTHR11228:SF7">
    <property type="entry name" value="PQQA PEPTIDE CYCLASE"/>
    <property type="match status" value="1"/>
</dbReference>
<dbReference type="EMBL" id="AP023368">
    <property type="protein sequence ID" value="BCK01206.1"/>
    <property type="molecule type" value="Genomic_DNA"/>
</dbReference>
<accession>A0A7M3S9D8</accession>
<dbReference type="GO" id="GO:0046872">
    <property type="term" value="F:metal ion binding"/>
    <property type="evidence" value="ECO:0007669"/>
    <property type="project" value="UniProtKB-KW"/>
</dbReference>
<gene>
    <name evidence="6" type="ORF">bsdcttw_42460</name>
</gene>
<dbReference type="PROSITE" id="PS51918">
    <property type="entry name" value="RADICAL_SAM"/>
    <property type="match status" value="1"/>
</dbReference>
<evidence type="ECO:0000259" key="5">
    <source>
        <dbReference type="PROSITE" id="PS51918"/>
    </source>
</evidence>
<dbReference type="CDD" id="cd01335">
    <property type="entry name" value="Radical_SAM"/>
    <property type="match status" value="1"/>
</dbReference>
<dbReference type="RefSeq" id="WP_185256801.1">
    <property type="nucleotide sequence ID" value="NZ_AP023368.1"/>
</dbReference>
<dbReference type="SFLD" id="SFLDS00029">
    <property type="entry name" value="Radical_SAM"/>
    <property type="match status" value="1"/>
</dbReference>
<dbReference type="Pfam" id="PF04055">
    <property type="entry name" value="Radical_SAM"/>
    <property type="match status" value="1"/>
</dbReference>
<dbReference type="AlphaFoldDB" id="A0A7M3S9D8"/>
<name>A0A7M3S9D8_9FIRM</name>
<reference evidence="6 7" key="2">
    <citation type="submission" date="2020-08" db="EMBL/GenBank/DDBJ databases">
        <authorList>
            <person name="Ueki A."/>
            <person name="Tonouchi A."/>
        </authorList>
    </citation>
    <scope>NUCLEOTIDE SEQUENCE [LARGE SCALE GENOMIC DNA]</scope>
    <source>
        <strain evidence="6 7">CTTW</strain>
    </source>
</reference>
<reference evidence="6 7" key="1">
    <citation type="submission" date="2020-08" db="EMBL/GenBank/DDBJ databases">
        <title>Draft genome sequencing of an Anaerocolumna strain isolated from anoxic soil subjected to BSD treatment.</title>
        <authorList>
            <person name="Uek A."/>
            <person name="Tonouchi A."/>
        </authorList>
    </citation>
    <scope>NUCLEOTIDE SEQUENCE [LARGE SCALE GENOMIC DNA]</scope>
    <source>
        <strain evidence="6 7">CTTW</strain>
    </source>
</reference>
<dbReference type="GO" id="GO:0003824">
    <property type="term" value="F:catalytic activity"/>
    <property type="evidence" value="ECO:0007669"/>
    <property type="project" value="InterPro"/>
</dbReference>